<name>A0A1D2MHN7_ORCCI</name>
<protein>
    <submittedName>
        <fullName evidence="4">tRNA(Glu)-specific nuclease WapA</fullName>
    </submittedName>
</protein>
<dbReference type="Proteomes" id="UP000094527">
    <property type="component" value="Unassembled WGS sequence"/>
</dbReference>
<dbReference type="InterPro" id="IPR028901">
    <property type="entry name" value="Tox-SGS_dom"/>
</dbReference>
<evidence type="ECO:0000256" key="1">
    <source>
        <dbReference type="SAM" id="MobiDB-lite"/>
    </source>
</evidence>
<keyword evidence="5" id="KW-1185">Reference proteome</keyword>
<accession>A0A1D2MHN7</accession>
<dbReference type="InterPro" id="IPR022385">
    <property type="entry name" value="Rhs_assc_core"/>
</dbReference>
<dbReference type="EMBL" id="LJIJ01001211">
    <property type="protein sequence ID" value="ODM92517.1"/>
    <property type="molecule type" value="Genomic_DNA"/>
</dbReference>
<sequence length="2332" mass="262742">MSPDTGIQEYKYDLLGNMRFMYSIDSQNGQAANIIYLLHSGKNQPVEIGYLPNEMNVQDLVKFENSTAIPNQVIHQRIIHSDTHSNPYMRGKVKLFMTYTTEQRLGLASAEHIPPPHQELLKFDSENNVVLKTSNAVHSGILTNLHKHYKGGKVAELQYPRNSKKEKSFNLMHSYDKVGRLTGLGTREDPNCFAKFSYSSSGQVIEEVIEPNTSSQFIRSYGYNSPGLLVEISDPFLSQSLAFTQDGYGQRGFGDGIIMKSIFNASWVTTSAVNSTDFQEWFKIPENEYAIDKTRKLCLSALKRLSFVDSSTLIPIRYLTYGDIPKLPLICSGSVGHELMKLVAEKLPPTMSYGHRYAYGNHQELTKAKYFSSLSDSIDPLQVYTFFKEIPDIETEQVSETIWDLLTDAGYIITDNRRRDDKTAAIGKEGTVSFFAFRRLESDLVEVDALAGTYTRAIMNLLFDIYSKNEAMIDLEAFKETFINFLGYRDTPTATLIINKAKQTAQKIYEMLDAKGYLSDGIPFLLNEAFVEKLASIGFESISIPIASVLKAHFSTQMGSTVNDYETYEIDSNGNQKLFYVGMSRYTLDYSNGTNHITKLSTKEPFGLPEETVKMYELDHDTLGNVSKAPHRNIQKITYHPVTNRPVYIELTDGRIIVIQYDAQGERILKRVYDSKEVLLTEVKYLRDERGNVLMDIRTKYAQTSSETTKVTTSTYLHGPRGLLGFTRNGKFYSVFSDHAGSVRLITQQGKVVAGYDYWPYGETMKVFGNEDAHIFYRFTGQEWDEEIGLYNFHARLYDPTLGRFFQPDPKSQYYSPYVYAGNSPISLVDPDGEFFLIFAAIIGAIIGAYLGGAAANGNWNPIKWNWKSLNTWLGIIGGGIGGAMLPGGFAALSATIGVPGAILVGLGGSFFSMAIQNENWNPAKWDWTNPGTYNAFFQGFGDGLSGGGVLDVVDQVKNIHRFAKTLGKTGQILFIASSYGLGFTLAYVNGALANENNFKFWEWDFKNPGTLAAIKGGFMFGSGLPKEALPMAKNFRDFIKNKDLKEIMKSMKTSSKQFFKTILKDKRHPLFKAVGKGLLNYLTITIEQCSSEDGDHCSFDITKWDWKSLSTYEGILNGILQNPDAVEMVQDYREGNLKIPKEKLFYNLTLKKKHVTYFLSALQRGMADIASFYFPKVPGLNNRKRNYVSPALFPLLARVIDSNTKSSENADGEGYEDQLRNLLDGISAGSKIYPDTSFGAYLDCHQRNVTMNGINRSIEFELCDIGNGPRKISLRNRELIYKLFVPSIKYRSNVHFFQVHPDVKEPEEFLDQFVTGIQKHLVSNSFFYTSYFAGATFNSLLNYLKVPNANSGTVFIRSEMLPNLDAPILHTALVSNSVVSVRVVVVGKKDDFQRVSDYMQVQQYRCQIPESFAENINSIETQVYFIDVEQTEDKANPWVYTMTPELSTDYLNCEAAPQFMQAKPIDGINSLLDDFETFLESGYDLDAQLQNFEVFVEDVKKLHNGVSEINIDSFLGFLYGLLDCNMKNTYDLKLELGMNESFSILARKTAEGHENWYGTAVVVMSTHDPAYVERSLYSLGTHTLSKHALLATFDNGNLTSKATEEIPTFESILGKNALITNQSIENGIKFIYYTNLDKSRTRQNQNDREFNFHYVSNSILGQFLAHANYKEADSVEISVFTPLSGTPYESRISSQRIFFVKHAETGNYTVINIIESSQGVDPVFNSDVPTNIPVLPLIDNEEVSTVRHLKIKLNINSIAAFSSEPSKATDFFHGIEDVNENISEIPTDSSSYFLLESSIENSIKKLSFDKESIQKLFVTLSENKFRPLTTSELDFNALASGFLLGMIHATTVDVDGIQLQLRNRVSKSFQDSSQEHNLLSVVSRDNSVVPQSTQVLAQNLKFSNESFDVETKFKEASIELQEHYCENRQRLSETWRFTSVPAVFGPKLERTIMFEVNPPSVVDGNCTAEINETNWQAYQKKVVEPFVTSSASKISENGFLNGIFKYFNKGVSSLPKILFDENEYTHSQFSTDKNENLKKEGVSENTVSCQNGAWVDRSYVMNGITCLSKLSKMTVFRITTDNDLTRENFGSLHQPFIGGDTFEKKSCAPVDFNGMPSVTCNGQKTNLVYTPYLQDRLFDNLDANILLGRTLIHLGGKVFGGPSAEERYFKKFGKEQVAISPDMIDILERKLVKIEGLIRDTARVNTNIKIYEELQWAHTKIKDCRDTLEEISKKRDGIIAREELEKIRERVEALHEDVKEQIADFKLSESKAGMYGGTRSEENESKTWSEGNSDTEFQSNSHVNINDFVARNYAGFVSSAANMFSGINVIS</sequence>
<feature type="transmembrane region" description="Helical" evidence="2">
    <location>
        <begin position="897"/>
        <end position="916"/>
    </location>
</feature>
<keyword evidence="2" id="KW-1133">Transmembrane helix</keyword>
<feature type="transmembrane region" description="Helical" evidence="2">
    <location>
        <begin position="835"/>
        <end position="858"/>
    </location>
</feature>
<dbReference type="PANTHER" id="PTHR32305:SF15">
    <property type="entry name" value="PROTEIN RHSA-RELATED"/>
    <property type="match status" value="1"/>
</dbReference>
<evidence type="ECO:0000259" key="3">
    <source>
        <dbReference type="Pfam" id="PF15651"/>
    </source>
</evidence>
<feature type="region of interest" description="Disordered" evidence="1">
    <location>
        <begin position="2274"/>
        <end position="2297"/>
    </location>
</feature>
<dbReference type="Gene3D" id="2.180.10.10">
    <property type="entry name" value="RHS repeat-associated core"/>
    <property type="match status" value="1"/>
</dbReference>
<feature type="transmembrane region" description="Helical" evidence="2">
    <location>
        <begin position="973"/>
        <end position="993"/>
    </location>
</feature>
<reference evidence="4 5" key="1">
    <citation type="journal article" date="2016" name="Genome Biol. Evol.">
        <title>Gene Family Evolution Reflects Adaptation to Soil Environmental Stressors in the Genome of the Collembolan Orchesella cincta.</title>
        <authorList>
            <person name="Faddeeva-Vakhrusheva A."/>
            <person name="Derks M.F."/>
            <person name="Anvar S.Y."/>
            <person name="Agamennone V."/>
            <person name="Suring W."/>
            <person name="Smit S."/>
            <person name="van Straalen N.M."/>
            <person name="Roelofs D."/>
        </authorList>
    </citation>
    <scope>NUCLEOTIDE SEQUENCE [LARGE SCALE GENOMIC DNA]</scope>
    <source>
        <tissue evidence="4">Mixed pool</tissue>
    </source>
</reference>
<feature type="transmembrane region" description="Helical" evidence="2">
    <location>
        <begin position="870"/>
        <end position="891"/>
    </location>
</feature>
<proteinExistence type="predicted"/>
<dbReference type="STRING" id="48709.A0A1D2MHN7"/>
<dbReference type="InterPro" id="IPR050708">
    <property type="entry name" value="T6SS_VgrG/RHS"/>
</dbReference>
<evidence type="ECO:0000313" key="5">
    <source>
        <dbReference type="Proteomes" id="UP000094527"/>
    </source>
</evidence>
<keyword evidence="2" id="KW-0812">Transmembrane</keyword>
<dbReference type="PANTHER" id="PTHR32305">
    <property type="match status" value="1"/>
</dbReference>
<dbReference type="Pfam" id="PF15651">
    <property type="entry name" value="Tox-SGS"/>
    <property type="match status" value="1"/>
</dbReference>
<dbReference type="OrthoDB" id="5426877at2759"/>
<feature type="domain" description="Tox-SGS" evidence="3">
    <location>
        <begin position="2100"/>
        <end position="2146"/>
    </location>
</feature>
<evidence type="ECO:0000313" key="4">
    <source>
        <dbReference type="EMBL" id="ODM92517.1"/>
    </source>
</evidence>
<organism evidence="4 5">
    <name type="scientific">Orchesella cincta</name>
    <name type="common">Springtail</name>
    <name type="synonym">Podura cincta</name>
    <dbReference type="NCBI Taxonomy" id="48709"/>
    <lineage>
        <taxon>Eukaryota</taxon>
        <taxon>Metazoa</taxon>
        <taxon>Ecdysozoa</taxon>
        <taxon>Arthropoda</taxon>
        <taxon>Hexapoda</taxon>
        <taxon>Collembola</taxon>
        <taxon>Entomobryomorpha</taxon>
        <taxon>Entomobryoidea</taxon>
        <taxon>Orchesellidae</taxon>
        <taxon>Orchesellinae</taxon>
        <taxon>Orchesella</taxon>
    </lineage>
</organism>
<keyword evidence="2" id="KW-0472">Membrane</keyword>
<evidence type="ECO:0000256" key="2">
    <source>
        <dbReference type="SAM" id="Phobius"/>
    </source>
</evidence>
<gene>
    <name evidence="4" type="ORF">Ocin01_14165</name>
</gene>
<dbReference type="NCBIfam" id="TIGR03696">
    <property type="entry name" value="Rhs_assc_core"/>
    <property type="match status" value="1"/>
</dbReference>
<comment type="caution">
    <text evidence="4">The sequence shown here is derived from an EMBL/GenBank/DDBJ whole genome shotgun (WGS) entry which is preliminary data.</text>
</comment>